<gene>
    <name evidence="6" type="primary">npt</name>
    <name evidence="6" type="ORF">STSP_31500</name>
</gene>
<dbReference type="InterPro" id="IPR037143">
    <property type="entry name" value="4-PPantetheinyl_Trfase_dom_sf"/>
</dbReference>
<feature type="binding site" evidence="2">
    <location>
        <position position="150"/>
    </location>
    <ligand>
        <name>CoA</name>
        <dbReference type="ChEBI" id="CHEBI:57287"/>
    </ligand>
</feature>
<dbReference type="OrthoDB" id="8210607at2"/>
<dbReference type="GO" id="GO:0008897">
    <property type="term" value="F:holo-[acyl-carrier-protein] synthase activity"/>
    <property type="evidence" value="ECO:0007669"/>
    <property type="project" value="UniProtKB-EC"/>
</dbReference>
<dbReference type="GO" id="GO:0009366">
    <property type="term" value="C:enterobactin synthetase complex"/>
    <property type="evidence" value="ECO:0007669"/>
    <property type="project" value="InterPro"/>
</dbReference>
<dbReference type="STRING" id="1716141.STSP_31500"/>
<feature type="binding site" evidence="2">
    <location>
        <position position="106"/>
    </location>
    <ligand>
        <name>CoA</name>
        <dbReference type="ChEBI" id="CHEBI:57287"/>
    </ligand>
</feature>
<dbReference type="PATRIC" id="fig|1716141.3.peg.3310"/>
<dbReference type="Proteomes" id="UP000077381">
    <property type="component" value="Unassembled WGS sequence"/>
</dbReference>
<comment type="cofactor">
    <cofactor evidence="3">
        <name>Mg(2+)</name>
        <dbReference type="ChEBI" id="CHEBI:18420"/>
    </cofactor>
</comment>
<dbReference type="EC" id="2.7.8.7" evidence="6"/>
<evidence type="ECO:0000313" key="7">
    <source>
        <dbReference type="Proteomes" id="UP000077381"/>
    </source>
</evidence>
<name>A0A177HR33_9ACTN</name>
<evidence type="ECO:0000256" key="2">
    <source>
        <dbReference type="PIRSR" id="PIRSR603542-1"/>
    </source>
</evidence>
<keyword evidence="3" id="KW-0479">Metal-binding</keyword>
<dbReference type="InterPro" id="IPR003542">
    <property type="entry name" value="Enbac_synth_compD-like"/>
</dbReference>
<feature type="domain" description="4'-phosphopantetheinyl transferase" evidence="4">
    <location>
        <begin position="103"/>
        <end position="182"/>
    </location>
</feature>
<evidence type="ECO:0000259" key="5">
    <source>
        <dbReference type="Pfam" id="PF17837"/>
    </source>
</evidence>
<dbReference type="AlphaFoldDB" id="A0A177HR33"/>
<comment type="caution">
    <text evidence="6">The sequence shown here is derived from an EMBL/GenBank/DDBJ whole genome shotgun (WGS) entry which is preliminary data.</text>
</comment>
<evidence type="ECO:0000313" key="6">
    <source>
        <dbReference type="EMBL" id="OAH13472.1"/>
    </source>
</evidence>
<dbReference type="PANTHER" id="PTHR38096">
    <property type="entry name" value="ENTEROBACTIN SYNTHASE COMPONENT D"/>
    <property type="match status" value="1"/>
</dbReference>
<feature type="binding site" evidence="2">
    <location>
        <position position="48"/>
    </location>
    <ligand>
        <name>CoA</name>
        <dbReference type="ChEBI" id="CHEBI:57287"/>
    </ligand>
</feature>
<sequence length="220" mass="23827">MIGELLPQAVRCSATRTDHAAPGALFPQEESLLKKAVSKRRNEFRTVRVCARLAMADLGLPPVPVLRGPRGEPQWPAGVVGSMTHCEGYRAAAVARTDDIRTLGIDAEPHGPLPEGVLDVIALPSEQARLARDLPDGAIHWDRLLFSAKESVFKAWYPVTGVDLGFHEADLTFRQADGATTRGVFTARLLRPVPAAPQEFCGQWLVRDGLALTAVVIPRG</sequence>
<reference evidence="6 7" key="1">
    <citation type="submission" date="2015-12" db="EMBL/GenBank/DDBJ databases">
        <title>Genome sequence of Streptomyces sp. G25.</title>
        <authorList>
            <person name="Poehlein A."/>
            <person name="Roettig A."/>
            <person name="Hiessl S."/>
            <person name="Hauschild P."/>
            <person name="Schauer J."/>
            <person name="Madkour M.H."/>
            <person name="Al-Ansari A.M."/>
            <person name="Almakishah N.H."/>
            <person name="Steinbuechel A."/>
            <person name="Daniel R."/>
        </authorList>
    </citation>
    <scope>NUCLEOTIDE SEQUENCE [LARGE SCALE GENOMIC DNA]</scope>
    <source>
        <strain evidence="7">G25(2015)</strain>
    </source>
</reference>
<keyword evidence="7" id="KW-1185">Reference proteome</keyword>
<evidence type="ECO:0000259" key="4">
    <source>
        <dbReference type="Pfam" id="PF01648"/>
    </source>
</evidence>
<keyword evidence="1 6" id="KW-0808">Transferase</keyword>
<dbReference type="SUPFAM" id="SSF56214">
    <property type="entry name" value="4'-phosphopantetheinyl transferase"/>
    <property type="match status" value="1"/>
</dbReference>
<dbReference type="Pfam" id="PF01648">
    <property type="entry name" value="ACPS"/>
    <property type="match status" value="1"/>
</dbReference>
<feature type="binding site" evidence="3">
    <location>
        <position position="108"/>
    </location>
    <ligand>
        <name>Mg(2+)</name>
        <dbReference type="ChEBI" id="CHEBI:18420"/>
    </ligand>
</feature>
<dbReference type="InterPro" id="IPR008278">
    <property type="entry name" value="4-PPantetheinyl_Trfase_dom"/>
</dbReference>
<organism evidence="6 7">
    <name type="scientific">Streptomyces jeddahensis</name>
    <dbReference type="NCBI Taxonomy" id="1716141"/>
    <lineage>
        <taxon>Bacteria</taxon>
        <taxon>Bacillati</taxon>
        <taxon>Actinomycetota</taxon>
        <taxon>Actinomycetes</taxon>
        <taxon>Kitasatosporales</taxon>
        <taxon>Streptomycetaceae</taxon>
        <taxon>Streptomyces</taxon>
    </lineage>
</organism>
<protein>
    <submittedName>
        <fullName evidence="6">4'-phosphopantetheinyl transferase Npt</fullName>
        <ecNumber evidence="6">2.7.8.7</ecNumber>
    </submittedName>
</protein>
<feature type="binding site" evidence="2">
    <location>
        <position position="154"/>
    </location>
    <ligand>
        <name>CoA</name>
        <dbReference type="ChEBI" id="CHEBI:57287"/>
    </ligand>
</feature>
<dbReference type="InterPro" id="IPR041354">
    <property type="entry name" value="4PPT_N"/>
</dbReference>
<feature type="binding site" evidence="2">
    <location>
        <position position="40"/>
    </location>
    <ligand>
        <name>CoA</name>
        <dbReference type="ChEBI" id="CHEBI:57287"/>
    </ligand>
</feature>
<dbReference type="GO" id="GO:0000287">
    <property type="term" value="F:magnesium ion binding"/>
    <property type="evidence" value="ECO:0007669"/>
    <property type="project" value="InterPro"/>
</dbReference>
<evidence type="ECO:0000256" key="3">
    <source>
        <dbReference type="PIRSR" id="PIRSR603542-2"/>
    </source>
</evidence>
<dbReference type="PRINTS" id="PR01399">
    <property type="entry name" value="ENTSNTHTASED"/>
</dbReference>
<proteinExistence type="predicted"/>
<accession>A0A177HR33</accession>
<feature type="binding site" evidence="3">
    <location>
        <position position="107"/>
    </location>
    <ligand>
        <name>Mg(2+)</name>
        <dbReference type="ChEBI" id="CHEBI:18420"/>
    </ligand>
</feature>
<dbReference type="RefSeq" id="WP_067277553.1">
    <property type="nucleotide sequence ID" value="NZ_LOHS01000076.1"/>
</dbReference>
<feature type="domain" description="4'-phosphopantetheinyl transferase N-terminal" evidence="5">
    <location>
        <begin position="28"/>
        <end position="95"/>
    </location>
</feature>
<evidence type="ECO:0000256" key="1">
    <source>
        <dbReference type="ARBA" id="ARBA00022679"/>
    </source>
</evidence>
<feature type="binding site" evidence="3">
    <location>
        <position position="106"/>
    </location>
    <ligand>
        <name>Mg(2+)</name>
        <dbReference type="ChEBI" id="CHEBI:18420"/>
    </ligand>
</feature>
<feature type="binding site" evidence="2">
    <location>
        <position position="164"/>
    </location>
    <ligand>
        <name>CoA</name>
        <dbReference type="ChEBI" id="CHEBI:57287"/>
    </ligand>
</feature>
<dbReference type="PANTHER" id="PTHR38096:SF1">
    <property type="entry name" value="ENTEROBACTIN SYNTHASE COMPONENT D"/>
    <property type="match status" value="1"/>
</dbReference>
<feature type="binding site" evidence="2">
    <location>
        <begin position="84"/>
        <end position="85"/>
    </location>
    <ligand>
        <name>CoA</name>
        <dbReference type="ChEBI" id="CHEBI:57287"/>
    </ligand>
</feature>
<dbReference type="GO" id="GO:0009239">
    <property type="term" value="P:enterobactin biosynthetic process"/>
    <property type="evidence" value="ECO:0007669"/>
    <property type="project" value="InterPro"/>
</dbReference>
<dbReference type="EMBL" id="LOHS01000076">
    <property type="protein sequence ID" value="OAH13472.1"/>
    <property type="molecule type" value="Genomic_DNA"/>
</dbReference>
<dbReference type="GO" id="GO:0005886">
    <property type="term" value="C:plasma membrane"/>
    <property type="evidence" value="ECO:0007669"/>
    <property type="project" value="TreeGrafter"/>
</dbReference>
<keyword evidence="3" id="KW-0460">Magnesium</keyword>
<dbReference type="Pfam" id="PF17837">
    <property type="entry name" value="4PPT_N"/>
    <property type="match status" value="1"/>
</dbReference>